<name>A0A2Z7CHS9_9LAMI</name>
<sequence>MRRISATTLLNVFNGTTNLATLVGAYLSDTHFGCYKTLGFASVASFFGLLSDSSIQEPAPAHPSEGRCEGPDAGQMPFLLFGFALMIVWDRGHQAM</sequence>
<dbReference type="InterPro" id="IPR036259">
    <property type="entry name" value="MFS_trans_sf"/>
</dbReference>
<accession>A0A2Z7CHS9</accession>
<dbReference type="OrthoDB" id="8904098at2759"/>
<keyword evidence="3" id="KW-1185">Reference proteome</keyword>
<evidence type="ECO:0000313" key="3">
    <source>
        <dbReference type="Proteomes" id="UP000250235"/>
    </source>
</evidence>
<comment type="similarity">
    <text evidence="1">Belongs to the major facilitator superfamily. Phosphate:H(+) symporter (TC 2.A.1.9) family.</text>
</comment>
<proteinExistence type="inferred from homology"/>
<evidence type="ECO:0000313" key="2">
    <source>
        <dbReference type="EMBL" id="KZV44316.1"/>
    </source>
</evidence>
<evidence type="ECO:0000256" key="1">
    <source>
        <dbReference type="ARBA" id="ARBA00044504"/>
    </source>
</evidence>
<gene>
    <name evidence="2" type="ORF">F511_25921</name>
</gene>
<dbReference type="AlphaFoldDB" id="A0A2Z7CHS9"/>
<dbReference type="Proteomes" id="UP000250235">
    <property type="component" value="Unassembled WGS sequence"/>
</dbReference>
<protein>
    <submittedName>
        <fullName evidence="2">Uncharacterized protein</fullName>
    </submittedName>
</protein>
<dbReference type="Gene3D" id="1.20.1250.20">
    <property type="entry name" value="MFS general substrate transporter like domains"/>
    <property type="match status" value="1"/>
</dbReference>
<dbReference type="EMBL" id="KQ997067">
    <property type="protein sequence ID" value="KZV44316.1"/>
    <property type="molecule type" value="Genomic_DNA"/>
</dbReference>
<organism evidence="2 3">
    <name type="scientific">Dorcoceras hygrometricum</name>
    <dbReference type="NCBI Taxonomy" id="472368"/>
    <lineage>
        <taxon>Eukaryota</taxon>
        <taxon>Viridiplantae</taxon>
        <taxon>Streptophyta</taxon>
        <taxon>Embryophyta</taxon>
        <taxon>Tracheophyta</taxon>
        <taxon>Spermatophyta</taxon>
        <taxon>Magnoliopsida</taxon>
        <taxon>eudicotyledons</taxon>
        <taxon>Gunneridae</taxon>
        <taxon>Pentapetalae</taxon>
        <taxon>asterids</taxon>
        <taxon>lamiids</taxon>
        <taxon>Lamiales</taxon>
        <taxon>Gesneriaceae</taxon>
        <taxon>Didymocarpoideae</taxon>
        <taxon>Trichosporeae</taxon>
        <taxon>Loxocarpinae</taxon>
        <taxon>Dorcoceras</taxon>
    </lineage>
</organism>
<reference evidence="2 3" key="1">
    <citation type="journal article" date="2015" name="Proc. Natl. Acad. Sci. U.S.A.">
        <title>The resurrection genome of Boea hygrometrica: A blueprint for survival of dehydration.</title>
        <authorList>
            <person name="Xiao L."/>
            <person name="Yang G."/>
            <person name="Zhang L."/>
            <person name="Yang X."/>
            <person name="Zhao S."/>
            <person name="Ji Z."/>
            <person name="Zhou Q."/>
            <person name="Hu M."/>
            <person name="Wang Y."/>
            <person name="Chen M."/>
            <person name="Xu Y."/>
            <person name="Jin H."/>
            <person name="Xiao X."/>
            <person name="Hu G."/>
            <person name="Bao F."/>
            <person name="Hu Y."/>
            <person name="Wan P."/>
            <person name="Li L."/>
            <person name="Deng X."/>
            <person name="Kuang T."/>
            <person name="Xiang C."/>
            <person name="Zhu J.K."/>
            <person name="Oliver M.J."/>
            <person name="He Y."/>
        </authorList>
    </citation>
    <scope>NUCLEOTIDE SEQUENCE [LARGE SCALE GENOMIC DNA]</scope>
    <source>
        <strain evidence="3">cv. XS01</strain>
    </source>
</reference>